<dbReference type="NCBIfam" id="TIGR03083">
    <property type="entry name" value="maleylpyruvate isomerase family mycothiol-dependent enzyme"/>
    <property type="match status" value="1"/>
</dbReference>
<dbReference type="AlphaFoldDB" id="A0A6J4IHP8"/>
<evidence type="ECO:0008006" key="2">
    <source>
        <dbReference type="Google" id="ProtNLM"/>
    </source>
</evidence>
<sequence>MDAVRAERVALCDLFDELGPAAATVLEGWCTADLAVHLLTRETRPDAVPGMVVAAARPWTERIEQGVRGAVDHHEVVHRLRLGPPALWPGRLPGGWRVDLHEWFVHHEDVRRANGRGPRPDTADQRRLDDGAWAVLPLFGPLRARRVEANVVLVSEDGRRRRVRRGRGTVEVHGRPTEMLLALFGRRHAVVRAIGDPESVDAWEDALEP</sequence>
<dbReference type="EMBL" id="CADCSZ010000142">
    <property type="protein sequence ID" value="CAA9251006.1"/>
    <property type="molecule type" value="Genomic_DNA"/>
</dbReference>
<accession>A0A6J4IHP8</accession>
<dbReference type="InterPro" id="IPR017517">
    <property type="entry name" value="Maleyloyr_isom"/>
</dbReference>
<reference evidence="1" key="1">
    <citation type="submission" date="2020-02" db="EMBL/GenBank/DDBJ databases">
        <authorList>
            <person name="Meier V. D."/>
        </authorList>
    </citation>
    <scope>NUCLEOTIDE SEQUENCE</scope>
    <source>
        <strain evidence="1">AVDCRST_MAG76</strain>
    </source>
</reference>
<organism evidence="1">
    <name type="scientific">uncultured Acidimicrobiales bacterium</name>
    <dbReference type="NCBI Taxonomy" id="310071"/>
    <lineage>
        <taxon>Bacteria</taxon>
        <taxon>Bacillati</taxon>
        <taxon>Actinomycetota</taxon>
        <taxon>Acidimicrobiia</taxon>
        <taxon>Acidimicrobiales</taxon>
        <taxon>environmental samples</taxon>
    </lineage>
</organism>
<name>A0A6J4IHP8_9ACTN</name>
<proteinExistence type="predicted"/>
<gene>
    <name evidence="1" type="ORF">AVDCRST_MAG76-2272</name>
</gene>
<evidence type="ECO:0000313" key="1">
    <source>
        <dbReference type="EMBL" id="CAA9251006.1"/>
    </source>
</evidence>
<protein>
    <recommendedName>
        <fullName evidence="2">Mycothiol-dependent maleylpyruvate isomerase metal-binding domain-containing protein</fullName>
    </recommendedName>
</protein>